<sequence length="116" mass="13367">MTGALKGIHVYQVTQETPCAWMVKSMTLLPRQEFKDVPFLFLENGTAVALKWGQILTVKDQYQYATTRNLVFIGSGFIPETVVDFTKGYSPVHELEMIGHKRNHKICDFHWNDLHI</sequence>
<keyword evidence="1" id="KW-1185">Reference proteome</keyword>
<organism evidence="1 2">
    <name type="scientific">Caenorhabditis tropicalis</name>
    <dbReference type="NCBI Taxonomy" id="1561998"/>
    <lineage>
        <taxon>Eukaryota</taxon>
        <taxon>Metazoa</taxon>
        <taxon>Ecdysozoa</taxon>
        <taxon>Nematoda</taxon>
        <taxon>Chromadorea</taxon>
        <taxon>Rhabditida</taxon>
        <taxon>Rhabditina</taxon>
        <taxon>Rhabditomorpha</taxon>
        <taxon>Rhabditoidea</taxon>
        <taxon>Rhabditidae</taxon>
        <taxon>Peloderinae</taxon>
        <taxon>Caenorhabditis</taxon>
    </lineage>
</organism>
<evidence type="ECO:0000313" key="2">
    <source>
        <dbReference type="WBParaSite" id="Csp11.Scaffold585.g4812.t1"/>
    </source>
</evidence>
<dbReference type="Proteomes" id="UP000095282">
    <property type="component" value="Unplaced"/>
</dbReference>
<dbReference type="WBParaSite" id="Csp11.Scaffold585.g4812.t1">
    <property type="protein sequence ID" value="Csp11.Scaffold585.g4812.t1"/>
    <property type="gene ID" value="Csp11.Scaffold585.g4812"/>
</dbReference>
<protein>
    <submittedName>
        <fullName evidence="2">Uncharacterized protein</fullName>
    </submittedName>
</protein>
<evidence type="ECO:0000313" key="1">
    <source>
        <dbReference type="Proteomes" id="UP000095282"/>
    </source>
</evidence>
<proteinExistence type="predicted"/>
<reference evidence="2" key="1">
    <citation type="submission" date="2016-11" db="UniProtKB">
        <authorList>
            <consortium name="WormBaseParasite"/>
        </authorList>
    </citation>
    <scope>IDENTIFICATION</scope>
</reference>
<dbReference type="AlphaFoldDB" id="A0A1I7TDC7"/>
<dbReference type="STRING" id="1561998.A0A1I7TDC7"/>
<accession>A0A1I7TDC7</accession>
<name>A0A1I7TDC7_9PELO</name>